<dbReference type="AlphaFoldDB" id="A0A0A1UAQ3"/>
<dbReference type="SUPFAM" id="SSF52799">
    <property type="entry name" value="(Phosphotyrosine protein) phosphatases II"/>
    <property type="match status" value="1"/>
</dbReference>
<gene>
    <name evidence="3" type="ORF">EIN_486900</name>
</gene>
<dbReference type="EMBL" id="KB206670">
    <property type="protein sequence ID" value="ELP89228.1"/>
    <property type="molecule type" value="Genomic_DNA"/>
</dbReference>
<dbReference type="OMA" id="HIAMINI"/>
<dbReference type="GO" id="GO:0004438">
    <property type="term" value="F:phosphatidylinositol-3-phosphate phosphatase activity"/>
    <property type="evidence" value="ECO:0007669"/>
    <property type="project" value="TreeGrafter"/>
</dbReference>
<proteinExistence type="predicted"/>
<accession>A0A0A1UAQ3</accession>
<feature type="region of interest" description="Disordered" evidence="1">
    <location>
        <begin position="1"/>
        <end position="21"/>
    </location>
</feature>
<dbReference type="InterPro" id="IPR010569">
    <property type="entry name" value="Myotubularin-like_Pase_dom"/>
</dbReference>
<sequence length="522" mass="58817">MDSNQLFQNAPHFQTPTHSPSILSAQHNKFTQGVQNTPPSPVVPLSPTPPTYDQFYMTPRRSHNLVTSLTDVLINDLETCSYTSSNVQAPTISVSNTEYSGDTFRLSVSQGKLVIRVIESPQSCSCVERRVPLGSIKDIICSDGVWRVKTKYNEVISIGRGEGVREWFRCGLRGWDLDGGLEDGEGCTAYDTDAFYLKCGVLEYTVRNYNEGFDLCATYPRTFVLPSTVTREMIFESSQVRYLNRFPFIVYVNTNGTALWRAAAVIRGKTDALFRKMGKSVQIFELTGKDGIAPSTQKIEEDYTIYISQIQDTENIKRNVERSGWLRMISKVITISNHIRYLLQKGETIEIESEEGKGVVSVVSSVVLFLIDSHYRTIKGVVEVIEKEWSKVGYSFGERNGKGVEFGKEAIEFVLMMQSLYTLLKQNPSGFEINENGLDVIMALLYSGAVTTFMYDCDKDCRTICGNKKTLYDDIKTKGSITNEFFDVNSVLSVSGEMLTIPLWTGYYLKYSHPDIARLRLC</sequence>
<name>A0A0A1UAQ3_ENTIV</name>
<organism evidence="3 4">
    <name type="scientific">Entamoeba invadens IP1</name>
    <dbReference type="NCBI Taxonomy" id="370355"/>
    <lineage>
        <taxon>Eukaryota</taxon>
        <taxon>Amoebozoa</taxon>
        <taxon>Evosea</taxon>
        <taxon>Archamoebae</taxon>
        <taxon>Mastigamoebida</taxon>
        <taxon>Entamoebidae</taxon>
        <taxon>Entamoeba</taxon>
    </lineage>
</organism>
<dbReference type="Proteomes" id="UP000014680">
    <property type="component" value="Unassembled WGS sequence"/>
</dbReference>
<dbReference type="GO" id="GO:0046856">
    <property type="term" value="P:phosphatidylinositol dephosphorylation"/>
    <property type="evidence" value="ECO:0007669"/>
    <property type="project" value="TreeGrafter"/>
</dbReference>
<dbReference type="PROSITE" id="PS51339">
    <property type="entry name" value="PPASE_MYOTUBULARIN"/>
    <property type="match status" value="1"/>
</dbReference>
<dbReference type="Pfam" id="PF06602">
    <property type="entry name" value="Myotub-related"/>
    <property type="match status" value="2"/>
</dbReference>
<protein>
    <submittedName>
        <fullName evidence="3">Myotubularin, putative</fullName>
    </submittedName>
</protein>
<feature type="domain" description="Myotubularin phosphatase" evidence="2">
    <location>
        <begin position="186"/>
        <end position="508"/>
    </location>
</feature>
<dbReference type="GO" id="GO:0016020">
    <property type="term" value="C:membrane"/>
    <property type="evidence" value="ECO:0007669"/>
    <property type="project" value="TreeGrafter"/>
</dbReference>
<dbReference type="OrthoDB" id="271628at2759"/>
<dbReference type="PANTHER" id="PTHR10807">
    <property type="entry name" value="MYOTUBULARIN-RELATED"/>
    <property type="match status" value="1"/>
</dbReference>
<keyword evidence="4" id="KW-1185">Reference proteome</keyword>
<evidence type="ECO:0000313" key="4">
    <source>
        <dbReference type="Proteomes" id="UP000014680"/>
    </source>
</evidence>
<evidence type="ECO:0000256" key="1">
    <source>
        <dbReference type="SAM" id="MobiDB-lite"/>
    </source>
</evidence>
<dbReference type="InterPro" id="IPR030564">
    <property type="entry name" value="Myotubularin"/>
</dbReference>
<dbReference type="GeneID" id="14888107"/>
<dbReference type="InterPro" id="IPR029021">
    <property type="entry name" value="Prot-tyrosine_phosphatase-like"/>
</dbReference>
<reference evidence="3 4" key="1">
    <citation type="submission" date="2012-10" db="EMBL/GenBank/DDBJ databases">
        <authorList>
            <person name="Zafar N."/>
            <person name="Inman J."/>
            <person name="Hall N."/>
            <person name="Lorenzi H."/>
            <person name="Caler E."/>
        </authorList>
    </citation>
    <scope>NUCLEOTIDE SEQUENCE [LARGE SCALE GENOMIC DNA]</scope>
    <source>
        <strain evidence="3 4">IP1</strain>
    </source>
</reference>
<dbReference type="GO" id="GO:0005737">
    <property type="term" value="C:cytoplasm"/>
    <property type="evidence" value="ECO:0007669"/>
    <property type="project" value="TreeGrafter"/>
</dbReference>
<dbReference type="PANTHER" id="PTHR10807:SF128">
    <property type="entry name" value="PHOSPHATIDYLINOSITOL-3,5-BISPHOSPHATE 3-PHOSPHATASE"/>
    <property type="match status" value="1"/>
</dbReference>
<dbReference type="KEGG" id="eiv:EIN_486900"/>
<dbReference type="RefSeq" id="XP_004255999.1">
    <property type="nucleotide sequence ID" value="XM_004255951.1"/>
</dbReference>
<evidence type="ECO:0000259" key="2">
    <source>
        <dbReference type="PROSITE" id="PS51339"/>
    </source>
</evidence>
<dbReference type="VEuPathDB" id="AmoebaDB:EIN_486900"/>
<evidence type="ECO:0000313" key="3">
    <source>
        <dbReference type="EMBL" id="ELP89228.1"/>
    </source>
</evidence>